<dbReference type="PANTHER" id="PTHR44825">
    <property type="match status" value="1"/>
</dbReference>
<dbReference type="InterPro" id="IPR052763">
    <property type="entry name" value="DnaJ_C4"/>
</dbReference>
<keyword evidence="5" id="KW-1185">Reference proteome</keyword>
<dbReference type="InterPro" id="IPR036869">
    <property type="entry name" value="J_dom_sf"/>
</dbReference>
<feature type="region of interest" description="Disordered" evidence="1">
    <location>
        <begin position="98"/>
        <end position="134"/>
    </location>
</feature>
<dbReference type="SUPFAM" id="SSF46565">
    <property type="entry name" value="Chaperone J-domain"/>
    <property type="match status" value="1"/>
</dbReference>
<feature type="compositionally biased region" description="Low complexity" evidence="1">
    <location>
        <begin position="98"/>
        <end position="116"/>
    </location>
</feature>
<keyword evidence="4" id="KW-0689">Ribosomal protein</keyword>
<evidence type="ECO:0000256" key="2">
    <source>
        <dbReference type="SAM" id="Phobius"/>
    </source>
</evidence>
<dbReference type="PROSITE" id="PS50076">
    <property type="entry name" value="DNAJ_2"/>
    <property type="match status" value="1"/>
</dbReference>
<dbReference type="CDD" id="cd06257">
    <property type="entry name" value="DnaJ"/>
    <property type="match status" value="1"/>
</dbReference>
<keyword evidence="4" id="KW-0687">Ribonucleoprotein</keyword>
<keyword evidence="2" id="KW-1133">Transmembrane helix</keyword>
<feature type="region of interest" description="Disordered" evidence="1">
    <location>
        <begin position="19"/>
        <end position="52"/>
    </location>
</feature>
<organism evidence="4 5">
    <name type="scientific">Grus japonensis</name>
    <name type="common">Japanese crane</name>
    <name type="synonym">Red-crowned crane</name>
    <dbReference type="NCBI Taxonomy" id="30415"/>
    <lineage>
        <taxon>Eukaryota</taxon>
        <taxon>Metazoa</taxon>
        <taxon>Chordata</taxon>
        <taxon>Craniata</taxon>
        <taxon>Vertebrata</taxon>
        <taxon>Euteleostomi</taxon>
        <taxon>Archelosauria</taxon>
        <taxon>Archosauria</taxon>
        <taxon>Dinosauria</taxon>
        <taxon>Saurischia</taxon>
        <taxon>Theropoda</taxon>
        <taxon>Coelurosauria</taxon>
        <taxon>Aves</taxon>
        <taxon>Neognathae</taxon>
        <taxon>Neoaves</taxon>
        <taxon>Gruiformes</taxon>
        <taxon>Gruidae</taxon>
        <taxon>Grus</taxon>
    </lineage>
</organism>
<sequence>MAAARGCHALMKRGALIGADEPWAAPPPPLRSRRGLCTREGPRDPYEVLGVRPEASPAEIRAAFLARCKEVHPDGDPTDPTRHGRFLLLAEAYGALSHGHAHGHATPTPRPRATPTYGGAPPHTETPPRADPNRRYWDQFRPPRPPHPPTHRRRLLGLVLLLGALGGAAHALAYRYVAGAHAAFLDERDRVLRAAYERARSRAGSREEVLRRLRASRQRGRGGGGGQ</sequence>
<feature type="transmembrane region" description="Helical" evidence="2">
    <location>
        <begin position="155"/>
        <end position="177"/>
    </location>
</feature>
<dbReference type="Gene3D" id="1.10.287.110">
    <property type="entry name" value="DnaJ domain"/>
    <property type="match status" value="1"/>
</dbReference>
<dbReference type="Pfam" id="PF00226">
    <property type="entry name" value="DnaJ"/>
    <property type="match status" value="1"/>
</dbReference>
<evidence type="ECO:0000313" key="4">
    <source>
        <dbReference type="EMBL" id="GAB0201989.1"/>
    </source>
</evidence>
<keyword evidence="2" id="KW-0812">Transmembrane</keyword>
<dbReference type="GO" id="GO:0005840">
    <property type="term" value="C:ribosome"/>
    <property type="evidence" value="ECO:0007669"/>
    <property type="project" value="UniProtKB-KW"/>
</dbReference>
<dbReference type="Proteomes" id="UP001623348">
    <property type="component" value="Unassembled WGS sequence"/>
</dbReference>
<dbReference type="InterPro" id="IPR001623">
    <property type="entry name" value="DnaJ_domain"/>
</dbReference>
<evidence type="ECO:0000313" key="5">
    <source>
        <dbReference type="Proteomes" id="UP001623348"/>
    </source>
</evidence>
<dbReference type="AlphaFoldDB" id="A0ABC9XW57"/>
<dbReference type="PANTHER" id="PTHR44825:SF1">
    <property type="entry name" value="DNAJ HOMOLOG SUBFAMILY C MEMBER 4"/>
    <property type="match status" value="1"/>
</dbReference>
<evidence type="ECO:0000256" key="1">
    <source>
        <dbReference type="SAM" id="MobiDB-lite"/>
    </source>
</evidence>
<feature type="domain" description="J" evidence="3">
    <location>
        <begin position="44"/>
        <end position="141"/>
    </location>
</feature>
<reference evidence="4 5" key="1">
    <citation type="submission" date="2024-06" db="EMBL/GenBank/DDBJ databases">
        <title>The draft genome of Grus japonensis, version 3.</title>
        <authorList>
            <person name="Nabeshima K."/>
            <person name="Suzuki S."/>
            <person name="Onuma M."/>
        </authorList>
    </citation>
    <scope>NUCLEOTIDE SEQUENCE [LARGE SCALE GENOMIC DNA]</scope>
    <source>
        <strain evidence="4 5">451A</strain>
    </source>
</reference>
<dbReference type="EMBL" id="BAAFJT010000035">
    <property type="protein sequence ID" value="GAB0201989.1"/>
    <property type="molecule type" value="Genomic_DNA"/>
</dbReference>
<name>A0ABC9XW57_GRUJA</name>
<dbReference type="SMART" id="SM00271">
    <property type="entry name" value="DnaJ"/>
    <property type="match status" value="1"/>
</dbReference>
<comment type="caution">
    <text evidence="4">The sequence shown here is derived from an EMBL/GenBank/DDBJ whole genome shotgun (WGS) entry which is preliminary data.</text>
</comment>
<accession>A0ABC9XW57</accession>
<keyword evidence="2" id="KW-0472">Membrane</keyword>
<dbReference type="PRINTS" id="PR00625">
    <property type="entry name" value="JDOMAIN"/>
</dbReference>
<evidence type="ECO:0000259" key="3">
    <source>
        <dbReference type="PROSITE" id="PS50076"/>
    </source>
</evidence>
<protein>
    <submittedName>
        <fullName evidence="4">39S ribosomal protein L11, mitochondrial</fullName>
    </submittedName>
</protein>
<gene>
    <name evidence="4" type="ORF">GRJ2_002664500</name>
</gene>
<proteinExistence type="predicted"/>